<proteinExistence type="predicted"/>
<dbReference type="WBParaSite" id="JU765_v2.g18011.t2">
    <property type="protein sequence ID" value="JU765_v2.g18011.t2"/>
    <property type="gene ID" value="JU765_v2.g18011"/>
</dbReference>
<evidence type="ECO:0000313" key="1">
    <source>
        <dbReference type="Proteomes" id="UP000887576"/>
    </source>
</evidence>
<dbReference type="Proteomes" id="UP000887576">
    <property type="component" value="Unplaced"/>
</dbReference>
<sequence length="395" mass="43871">MSQTPRKFSEKIAMMARKQNEDQEAFHSVMNEVLKITKKPTTGSPGSSDGSPVNGPPNDQFMMGGPPMSGHGGQISQPPMLSPGMCNGPPHQMPSTSMGWNRPGGSLPNVHQIVQQQMPVDQYNWACWQNQMQPQPSYAPTSRTRSPGAPRYHPYKSNERIPQMDPSYPQNVHLQPPDPSWSNRARSDPTIHMNTVNPNMYYNGQQWMPDFLVNGQSPQVQQTYMPSTMAPNAHLGYASAQQYAQSQPPPVYADQMVKQEIPIGSLPNMPSNHVSMHQNAHQGYMMQQPSTSGMISGPMSAGPYTQQLSTPVDPGNQSVSAPTSPLQSFDAQYPQNWPMTRHFSASPDAIPNIAFQRLAGCDSEYSSNRGRWYIGLLPRFESRFRRNAGTVKRNS</sequence>
<organism evidence="1 2">
    <name type="scientific">Panagrolaimus sp. JU765</name>
    <dbReference type="NCBI Taxonomy" id="591449"/>
    <lineage>
        <taxon>Eukaryota</taxon>
        <taxon>Metazoa</taxon>
        <taxon>Ecdysozoa</taxon>
        <taxon>Nematoda</taxon>
        <taxon>Chromadorea</taxon>
        <taxon>Rhabditida</taxon>
        <taxon>Tylenchina</taxon>
        <taxon>Panagrolaimomorpha</taxon>
        <taxon>Panagrolaimoidea</taxon>
        <taxon>Panagrolaimidae</taxon>
        <taxon>Panagrolaimus</taxon>
    </lineage>
</organism>
<reference evidence="2" key="1">
    <citation type="submission" date="2022-11" db="UniProtKB">
        <authorList>
            <consortium name="WormBaseParasite"/>
        </authorList>
    </citation>
    <scope>IDENTIFICATION</scope>
</reference>
<evidence type="ECO:0000313" key="2">
    <source>
        <dbReference type="WBParaSite" id="JU765_v2.g18011.t2"/>
    </source>
</evidence>
<protein>
    <submittedName>
        <fullName evidence="2">Transducer of regulated CREB activity N-terminal domain-containing protein</fullName>
    </submittedName>
</protein>
<name>A0AC34QNU2_9BILA</name>
<accession>A0AC34QNU2</accession>